<dbReference type="AlphaFoldDB" id="A0A419AX75"/>
<feature type="transmembrane region" description="Helical" evidence="5">
    <location>
        <begin position="156"/>
        <end position="179"/>
    </location>
</feature>
<evidence type="ECO:0000256" key="1">
    <source>
        <dbReference type="ARBA" id="ARBA00004141"/>
    </source>
</evidence>
<keyword evidence="2 5" id="KW-0812">Transmembrane</keyword>
<evidence type="ECO:0000256" key="2">
    <source>
        <dbReference type="ARBA" id="ARBA00022692"/>
    </source>
</evidence>
<feature type="transmembrane region" description="Helical" evidence="5">
    <location>
        <begin position="132"/>
        <end position="150"/>
    </location>
</feature>
<evidence type="ECO:0000256" key="3">
    <source>
        <dbReference type="ARBA" id="ARBA00022989"/>
    </source>
</evidence>
<evidence type="ECO:0000313" key="7">
    <source>
        <dbReference type="Proteomes" id="UP000283655"/>
    </source>
</evidence>
<comment type="subcellular location">
    <subcellularLocation>
        <location evidence="1">Membrane</location>
        <topology evidence="1">Multi-pass membrane protein</topology>
    </subcellularLocation>
</comment>
<proteinExistence type="predicted"/>
<protein>
    <submittedName>
        <fullName evidence="6">Flippase</fullName>
    </submittedName>
</protein>
<name>A0A419AX75_PECCA</name>
<feature type="transmembrane region" description="Helical" evidence="5">
    <location>
        <begin position="7"/>
        <end position="25"/>
    </location>
</feature>
<dbReference type="PANTHER" id="PTHR43424:SF1">
    <property type="entry name" value="LOCUS PUTATIVE PROTEIN 1-RELATED"/>
    <property type="match status" value="1"/>
</dbReference>
<dbReference type="PANTHER" id="PTHR43424">
    <property type="entry name" value="LOCUS PUTATIVE PROTEIN 1-RELATED"/>
    <property type="match status" value="1"/>
</dbReference>
<keyword evidence="4 5" id="KW-0472">Membrane</keyword>
<dbReference type="Proteomes" id="UP000283655">
    <property type="component" value="Unassembled WGS sequence"/>
</dbReference>
<feature type="transmembrane region" description="Helical" evidence="5">
    <location>
        <begin position="31"/>
        <end position="54"/>
    </location>
</feature>
<feature type="transmembrane region" description="Helical" evidence="5">
    <location>
        <begin position="318"/>
        <end position="340"/>
    </location>
</feature>
<evidence type="ECO:0000313" key="6">
    <source>
        <dbReference type="EMBL" id="RJL51967.1"/>
    </source>
</evidence>
<evidence type="ECO:0000256" key="5">
    <source>
        <dbReference type="SAM" id="Phobius"/>
    </source>
</evidence>
<dbReference type="EMBL" id="QZDH01000018">
    <property type="protein sequence ID" value="RJL51967.1"/>
    <property type="molecule type" value="Genomic_DNA"/>
</dbReference>
<dbReference type="InterPro" id="IPR052556">
    <property type="entry name" value="PolySynth_Transporter"/>
</dbReference>
<dbReference type="Pfam" id="PF01943">
    <property type="entry name" value="Polysacc_synt"/>
    <property type="match status" value="1"/>
</dbReference>
<sequence length="424" mass="47887">MLSEKITRLILSIVTSALIARYLGPEEFGELNYYIALLAIAIVLSSVGFNRIIVRDIVQAKNDRHEQNIIISTALFMRLLFSFIIIVILYSFFYFSGKGIFISSVIFLSLIFTSFDVFDFHQQGLSSFKQVSICRTIAFFISSLIRLILVCYSFELIWFFLAVIVEYAITAIGLIFITYKNKIIHCFSFKFVSVSKAKILIQESWPEIIAGFGAVLFMKMDQLMLQAMHGPESVGIYSAATRISEAWYFVPVAVVSATFPKIIELKKKSETEYYSAIAALSSVLIYMALFVAAFFSVYGGDIIDVIYGKEYSDSSVIIIWHTWGAIFLCMGITSGSWLAAEKKLNINLYRNIFGLVINFIFNVILIPIWGPQGAAISTVIGLASAFYLFDLFLPSLRPIFLIKTKSIFPTELYKCILLLVKLKN</sequence>
<evidence type="ECO:0000256" key="4">
    <source>
        <dbReference type="ARBA" id="ARBA00023136"/>
    </source>
</evidence>
<feature type="transmembrane region" description="Helical" evidence="5">
    <location>
        <begin position="375"/>
        <end position="393"/>
    </location>
</feature>
<dbReference type="CDD" id="cd13128">
    <property type="entry name" value="MATE_Wzx_like"/>
    <property type="match status" value="1"/>
</dbReference>
<feature type="transmembrane region" description="Helical" evidence="5">
    <location>
        <begin position="100"/>
        <end position="120"/>
    </location>
</feature>
<feature type="transmembrane region" description="Helical" evidence="5">
    <location>
        <begin position="75"/>
        <end position="94"/>
    </location>
</feature>
<reference evidence="6 7" key="1">
    <citation type="submission" date="2018-09" db="EMBL/GenBank/DDBJ databases">
        <title>Phylogenetic diversity of Pectobacterium and Dickeya strains causing blackleg disease of potato in Morocco.</title>
        <authorList>
            <person name="Oulghazi S."/>
            <person name="Moumni M."/>
            <person name="Faure D."/>
        </authorList>
    </citation>
    <scope>NUCLEOTIDE SEQUENCE [LARGE SCALE GENOMIC DNA]</scope>
    <source>
        <strain evidence="6 7">S1.15.11.2D</strain>
    </source>
</reference>
<dbReference type="GO" id="GO:0016020">
    <property type="term" value="C:membrane"/>
    <property type="evidence" value="ECO:0007669"/>
    <property type="project" value="UniProtKB-SubCell"/>
</dbReference>
<feature type="transmembrane region" description="Helical" evidence="5">
    <location>
        <begin position="275"/>
        <end position="298"/>
    </location>
</feature>
<organism evidence="6 7">
    <name type="scientific">Pectobacterium carotovorum</name>
    <name type="common">Erwinia carotovora</name>
    <dbReference type="NCBI Taxonomy" id="554"/>
    <lineage>
        <taxon>Bacteria</taxon>
        <taxon>Pseudomonadati</taxon>
        <taxon>Pseudomonadota</taxon>
        <taxon>Gammaproteobacteria</taxon>
        <taxon>Enterobacterales</taxon>
        <taxon>Pectobacteriaceae</taxon>
        <taxon>Pectobacterium</taxon>
    </lineage>
</organism>
<keyword evidence="3 5" id="KW-1133">Transmembrane helix</keyword>
<gene>
    <name evidence="6" type="ORF">D5071_09150</name>
</gene>
<comment type="caution">
    <text evidence="6">The sequence shown here is derived from an EMBL/GenBank/DDBJ whole genome shotgun (WGS) entry which is preliminary data.</text>
</comment>
<feature type="transmembrane region" description="Helical" evidence="5">
    <location>
        <begin position="352"/>
        <end position="369"/>
    </location>
</feature>
<accession>A0A419AX75</accession>
<dbReference type="InterPro" id="IPR002797">
    <property type="entry name" value="Polysacc_synth"/>
</dbReference>